<dbReference type="GO" id="GO:0016121">
    <property type="term" value="P:carotene catabolic process"/>
    <property type="evidence" value="ECO:0007669"/>
    <property type="project" value="TreeGrafter"/>
</dbReference>
<reference evidence="5 6" key="2">
    <citation type="submission" date="2018-03" db="EMBL/GenBank/DDBJ databases">
        <authorList>
            <person name="Keele B.F."/>
        </authorList>
    </citation>
    <scope>NUCLEOTIDE SEQUENCE [LARGE SCALE GENOMIC DNA]</scope>
    <source>
        <strain evidence="5 6">CCALA 016</strain>
    </source>
</reference>
<dbReference type="GO" id="GO:0010436">
    <property type="term" value="F:carotenoid dioxygenase activity"/>
    <property type="evidence" value="ECO:0007669"/>
    <property type="project" value="TreeGrafter"/>
</dbReference>
<evidence type="ECO:0000256" key="3">
    <source>
        <dbReference type="ARBA" id="ARBA00023004"/>
    </source>
</evidence>
<dbReference type="Proteomes" id="UP000239001">
    <property type="component" value="Unassembled WGS sequence"/>
</dbReference>
<gene>
    <name evidence="5" type="ORF">C7H19_07985</name>
</gene>
<evidence type="ECO:0000313" key="6">
    <source>
        <dbReference type="Proteomes" id="UP000239001"/>
    </source>
</evidence>
<dbReference type="EMBL" id="PXOH01000006">
    <property type="protein sequence ID" value="PSF37909.1"/>
    <property type="molecule type" value="Genomic_DNA"/>
</dbReference>
<organism evidence="5 6">
    <name type="scientific">Aphanothece hegewaldii CCALA 016</name>
    <dbReference type="NCBI Taxonomy" id="2107694"/>
    <lineage>
        <taxon>Bacteria</taxon>
        <taxon>Bacillati</taxon>
        <taxon>Cyanobacteriota</taxon>
        <taxon>Cyanophyceae</taxon>
        <taxon>Oscillatoriophycideae</taxon>
        <taxon>Chroococcales</taxon>
        <taxon>Aphanothecaceae</taxon>
        <taxon>Aphanothece</taxon>
    </lineage>
</organism>
<protein>
    <submittedName>
        <fullName evidence="5">Uncharacterized protein</fullName>
    </submittedName>
</protein>
<keyword evidence="2 4" id="KW-0479">Metal-binding</keyword>
<feature type="binding site" evidence="4">
    <location>
        <position position="219"/>
    </location>
    <ligand>
        <name>Fe cation</name>
        <dbReference type="ChEBI" id="CHEBI:24875"/>
        <note>catalytic</note>
    </ligand>
</feature>
<evidence type="ECO:0000256" key="1">
    <source>
        <dbReference type="ARBA" id="ARBA00006787"/>
    </source>
</evidence>
<evidence type="ECO:0000256" key="2">
    <source>
        <dbReference type="ARBA" id="ARBA00022723"/>
    </source>
</evidence>
<dbReference type="GO" id="GO:0046872">
    <property type="term" value="F:metal ion binding"/>
    <property type="evidence" value="ECO:0007669"/>
    <property type="project" value="UniProtKB-KW"/>
</dbReference>
<feature type="binding site" evidence="4">
    <location>
        <position position="170"/>
    </location>
    <ligand>
        <name>Fe cation</name>
        <dbReference type="ChEBI" id="CHEBI:24875"/>
        <note>catalytic</note>
    </ligand>
</feature>
<sequence length="473" mass="52982">MLNISSQKPWSKAVNTPATEFSLTSLPILSGSIPELLRGTLYRNGPGRLERGGQRVGHWFDGDGAILGVHFTNDGASAVYRYVQTEGYQKETEANQYLYPNYGMTAPGAFWKSWGKTYKNSANTAVLALSDRLLALWEGGYPHTLNLQTLETIGTDDLSGLEQNDAFSAHPKIDPVTGDIYNFGVSAGQNTLLKLYRSDKTGKIRQKQAIPLQGLPLIHDFVIAGKYIVFFISPVRVNLFLALAGFKSFGDAMTWKPNLGTQILIFDRQTLNLVTQNTVDSWFQWHYTNGYVENDRSIVIEFVRYQDFQTNQYLKEVATGKTQTLSLGKLTQIRLNPQTGQIINTNTLIDRGCEFPVIPSHHVGKQHQDTYLLVHPDGVDIREEILGIPAKYNHVTQTLTVATREKNCYASEPIFVSNSDKQGWVLTIVYDGNNHHSEVRIYDSEHLENEPICRLGLPSVIPPSFHGTWKSAT</sequence>
<dbReference type="InterPro" id="IPR004294">
    <property type="entry name" value="Carotenoid_Oase"/>
</dbReference>
<name>A0A2T1LZQ7_9CHRO</name>
<dbReference type="PANTHER" id="PTHR10543:SF139">
    <property type="entry name" value="DIOXYGENASE"/>
    <property type="match status" value="1"/>
</dbReference>
<dbReference type="PANTHER" id="PTHR10543">
    <property type="entry name" value="BETA-CAROTENE DIOXYGENASE"/>
    <property type="match status" value="1"/>
</dbReference>
<proteinExistence type="inferred from homology"/>
<feature type="binding site" evidence="4">
    <location>
        <position position="466"/>
    </location>
    <ligand>
        <name>Fe cation</name>
        <dbReference type="ChEBI" id="CHEBI:24875"/>
        <note>catalytic</note>
    </ligand>
</feature>
<evidence type="ECO:0000313" key="5">
    <source>
        <dbReference type="EMBL" id="PSF37909.1"/>
    </source>
</evidence>
<keyword evidence="6" id="KW-1185">Reference proteome</keyword>
<dbReference type="AlphaFoldDB" id="A0A2T1LZQ7"/>
<keyword evidence="3 4" id="KW-0408">Iron</keyword>
<dbReference type="OrthoDB" id="6636843at2"/>
<dbReference type="RefSeq" id="WP_106456350.1">
    <property type="nucleotide sequence ID" value="NZ_PXOH01000006.1"/>
</dbReference>
<reference evidence="5 6" key="1">
    <citation type="submission" date="2018-03" db="EMBL/GenBank/DDBJ databases">
        <title>The ancient ancestry and fast evolution of plastids.</title>
        <authorList>
            <person name="Moore K.R."/>
            <person name="Magnabosco C."/>
            <person name="Momper L."/>
            <person name="Gold D.A."/>
            <person name="Bosak T."/>
            <person name="Fournier G.P."/>
        </authorList>
    </citation>
    <scope>NUCLEOTIDE SEQUENCE [LARGE SCALE GENOMIC DNA]</scope>
    <source>
        <strain evidence="5 6">CCALA 016</strain>
    </source>
</reference>
<dbReference type="Pfam" id="PF03055">
    <property type="entry name" value="RPE65"/>
    <property type="match status" value="1"/>
</dbReference>
<comment type="caution">
    <text evidence="5">The sequence shown here is derived from an EMBL/GenBank/DDBJ whole genome shotgun (WGS) entry which is preliminary data.</text>
</comment>
<comment type="cofactor">
    <cofactor evidence="4">
        <name>Fe(2+)</name>
        <dbReference type="ChEBI" id="CHEBI:29033"/>
    </cofactor>
    <text evidence="4">Binds 1 Fe(2+) ion per subunit.</text>
</comment>
<evidence type="ECO:0000256" key="4">
    <source>
        <dbReference type="PIRSR" id="PIRSR604294-1"/>
    </source>
</evidence>
<accession>A0A2T1LZQ7</accession>
<feature type="binding site" evidence="4">
    <location>
        <position position="286"/>
    </location>
    <ligand>
        <name>Fe cation</name>
        <dbReference type="ChEBI" id="CHEBI:24875"/>
        <note>catalytic</note>
    </ligand>
</feature>
<comment type="similarity">
    <text evidence="1">Belongs to the carotenoid oxygenase family.</text>
</comment>